<name>A0A428DJ39_STRMT</name>
<comment type="caution">
    <text evidence="2">The sequence shown here is derived from an EMBL/GenBank/DDBJ whole genome shotgun (WGS) entry which is preliminary data.</text>
</comment>
<sequence>MTSSEIVWCPTIILSFIVSIITISSLTIISIRNAICWDICDINNLSSLSNSFFWLLPANTPDINFYIFPINRCFTSFRTERSPNTRCIAFPFNVFNKVIDITTIAFSTSVVFIRSDMNSRYAMKRCIWSI</sequence>
<accession>A0A428DJ39</accession>
<dbReference type="Proteomes" id="UP000267870">
    <property type="component" value="Unassembled WGS sequence"/>
</dbReference>
<dbReference type="EMBL" id="RJNZ01000002">
    <property type="protein sequence ID" value="RSI94086.1"/>
    <property type="molecule type" value="Genomic_DNA"/>
</dbReference>
<keyword evidence="1" id="KW-0472">Membrane</keyword>
<evidence type="ECO:0000256" key="1">
    <source>
        <dbReference type="SAM" id="Phobius"/>
    </source>
</evidence>
<protein>
    <submittedName>
        <fullName evidence="2">Uncharacterized protein</fullName>
    </submittedName>
</protein>
<evidence type="ECO:0000313" key="3">
    <source>
        <dbReference type="Proteomes" id="UP000267870"/>
    </source>
</evidence>
<dbReference type="AlphaFoldDB" id="A0A428DJ39"/>
<gene>
    <name evidence="2" type="ORF">D8845_03050</name>
</gene>
<keyword evidence="1" id="KW-1133">Transmembrane helix</keyword>
<organism evidence="2 3">
    <name type="scientific">Streptococcus mitis</name>
    <dbReference type="NCBI Taxonomy" id="28037"/>
    <lineage>
        <taxon>Bacteria</taxon>
        <taxon>Bacillati</taxon>
        <taxon>Bacillota</taxon>
        <taxon>Bacilli</taxon>
        <taxon>Lactobacillales</taxon>
        <taxon>Streptococcaceae</taxon>
        <taxon>Streptococcus</taxon>
        <taxon>Streptococcus mitis group</taxon>
    </lineage>
</organism>
<reference evidence="2 3" key="1">
    <citation type="submission" date="2018-11" db="EMBL/GenBank/DDBJ databases">
        <title>Species Designations Belie Phenotypic and Genotypic Heterogeneity in Oral Streptococci.</title>
        <authorList>
            <person name="Velsko I."/>
        </authorList>
    </citation>
    <scope>NUCLEOTIDE SEQUENCE [LARGE SCALE GENOMIC DNA]</scope>
    <source>
        <strain evidence="2 3">BCC55</strain>
    </source>
</reference>
<proteinExistence type="predicted"/>
<feature type="transmembrane region" description="Helical" evidence="1">
    <location>
        <begin position="7"/>
        <end position="31"/>
    </location>
</feature>
<keyword evidence="1" id="KW-0812">Transmembrane</keyword>
<evidence type="ECO:0000313" key="2">
    <source>
        <dbReference type="EMBL" id="RSI94086.1"/>
    </source>
</evidence>